<accession>A0ABU6V3L8</accession>
<dbReference type="InterPro" id="IPR004873">
    <property type="entry name" value="BURP_dom"/>
</dbReference>
<dbReference type="PANTHER" id="PTHR31236">
    <property type="entry name" value="BURP DOMAIN PROTEIN USPL1-LIKE"/>
    <property type="match status" value="1"/>
</dbReference>
<keyword evidence="3" id="KW-1185">Reference proteome</keyword>
<dbReference type="PANTHER" id="PTHR31236:SF64">
    <property type="entry name" value="BURP DOMAIN PROTEIN RD22-LIKE"/>
    <property type="match status" value="1"/>
</dbReference>
<name>A0ABU6V3L8_9FABA</name>
<reference evidence="2 3" key="1">
    <citation type="journal article" date="2023" name="Plants (Basel)">
        <title>Bridging the Gap: Combining Genomics and Transcriptomics Approaches to Understand Stylosanthes scabra, an Orphan Legume from the Brazilian Caatinga.</title>
        <authorList>
            <person name="Ferreira-Neto J.R.C."/>
            <person name="da Silva M.D."/>
            <person name="Binneck E."/>
            <person name="de Melo N.F."/>
            <person name="da Silva R.H."/>
            <person name="de Melo A.L.T.M."/>
            <person name="Pandolfi V."/>
            <person name="Bustamante F.O."/>
            <person name="Brasileiro-Vidal A.C."/>
            <person name="Benko-Iseppon A.M."/>
        </authorList>
    </citation>
    <scope>NUCLEOTIDE SEQUENCE [LARGE SCALE GENOMIC DNA]</scope>
    <source>
        <tissue evidence="2">Leaves</tissue>
    </source>
</reference>
<dbReference type="PROSITE" id="PS51277">
    <property type="entry name" value="BURP"/>
    <property type="match status" value="1"/>
</dbReference>
<dbReference type="EMBL" id="JASCZI010151041">
    <property type="protein sequence ID" value="MED6167517.1"/>
    <property type="molecule type" value="Genomic_DNA"/>
</dbReference>
<organism evidence="2 3">
    <name type="scientific">Stylosanthes scabra</name>
    <dbReference type="NCBI Taxonomy" id="79078"/>
    <lineage>
        <taxon>Eukaryota</taxon>
        <taxon>Viridiplantae</taxon>
        <taxon>Streptophyta</taxon>
        <taxon>Embryophyta</taxon>
        <taxon>Tracheophyta</taxon>
        <taxon>Spermatophyta</taxon>
        <taxon>Magnoliopsida</taxon>
        <taxon>eudicotyledons</taxon>
        <taxon>Gunneridae</taxon>
        <taxon>Pentapetalae</taxon>
        <taxon>rosids</taxon>
        <taxon>fabids</taxon>
        <taxon>Fabales</taxon>
        <taxon>Fabaceae</taxon>
        <taxon>Papilionoideae</taxon>
        <taxon>50 kb inversion clade</taxon>
        <taxon>dalbergioids sensu lato</taxon>
        <taxon>Dalbergieae</taxon>
        <taxon>Pterocarpus clade</taxon>
        <taxon>Stylosanthes</taxon>
    </lineage>
</organism>
<proteinExistence type="predicted"/>
<protein>
    <recommendedName>
        <fullName evidence="1">BURP domain-containing protein</fullName>
    </recommendedName>
</protein>
<sequence>MSENTVDKTTVPNGIFFFEHDLLPGKKLLLGPINSSDEFNFLPDKIAKAIPFSSNRLQEILKRLNIEPDSSDAKSMNKTLALCEEPAIKGEDKYCATSLESLVDFAVSKLGKNIRPVSTEFERETQDRQYSVAAEGAKIIGEKGMVCHQMDYPYAVFYCHKVKTRTYSVPLVASNDGTRVKAIAVCHPDTADWSPDYIPFKMLNTKPGATICHFLSTDTVIWVPQFSTLKDDM</sequence>
<comment type="caution">
    <text evidence="2">The sequence shown here is derived from an EMBL/GenBank/DDBJ whole genome shotgun (WGS) entry which is preliminary data.</text>
</comment>
<dbReference type="SMART" id="SM01045">
    <property type="entry name" value="BURP"/>
    <property type="match status" value="1"/>
</dbReference>
<feature type="domain" description="BURP" evidence="1">
    <location>
        <begin position="16"/>
        <end position="225"/>
    </location>
</feature>
<dbReference type="InterPro" id="IPR044816">
    <property type="entry name" value="BURP"/>
</dbReference>
<evidence type="ECO:0000313" key="3">
    <source>
        <dbReference type="Proteomes" id="UP001341840"/>
    </source>
</evidence>
<dbReference type="Pfam" id="PF03181">
    <property type="entry name" value="BURP"/>
    <property type="match status" value="1"/>
</dbReference>
<dbReference type="Proteomes" id="UP001341840">
    <property type="component" value="Unassembled WGS sequence"/>
</dbReference>
<evidence type="ECO:0000313" key="2">
    <source>
        <dbReference type="EMBL" id="MED6167517.1"/>
    </source>
</evidence>
<gene>
    <name evidence="2" type="ORF">PIB30_003489</name>
</gene>
<evidence type="ECO:0000259" key="1">
    <source>
        <dbReference type="PROSITE" id="PS51277"/>
    </source>
</evidence>